<proteinExistence type="predicted"/>
<comment type="caution">
    <text evidence="2">The sequence shown here is derived from an EMBL/GenBank/DDBJ whole genome shotgun (WGS) entry which is preliminary data.</text>
</comment>
<evidence type="ECO:0000259" key="1">
    <source>
        <dbReference type="Pfam" id="PF07589"/>
    </source>
</evidence>
<dbReference type="Proteomes" id="UP000006334">
    <property type="component" value="Unassembled WGS sequence"/>
</dbReference>
<dbReference type="Pfam" id="PF07589">
    <property type="entry name" value="PEP-CTERM"/>
    <property type="match status" value="1"/>
</dbReference>
<dbReference type="AlphaFoldDB" id="K6Y8P2"/>
<evidence type="ECO:0000313" key="2">
    <source>
        <dbReference type="EMBL" id="GAC13023.1"/>
    </source>
</evidence>
<dbReference type="OrthoDB" id="9915119at2"/>
<dbReference type="NCBIfam" id="TIGR02595">
    <property type="entry name" value="PEP_CTERM"/>
    <property type="match status" value="1"/>
</dbReference>
<dbReference type="RefSeq" id="WP_008842843.1">
    <property type="nucleotide sequence ID" value="NZ_BAEN01000014.1"/>
</dbReference>
<organism evidence="2 3">
    <name type="scientific">Aliiglaciecola lipolytica E3</name>
    <dbReference type="NCBI Taxonomy" id="1127673"/>
    <lineage>
        <taxon>Bacteria</taxon>
        <taxon>Pseudomonadati</taxon>
        <taxon>Pseudomonadota</taxon>
        <taxon>Gammaproteobacteria</taxon>
        <taxon>Alteromonadales</taxon>
        <taxon>Alteromonadaceae</taxon>
        <taxon>Aliiglaciecola</taxon>
    </lineage>
</organism>
<keyword evidence="3" id="KW-1185">Reference proteome</keyword>
<evidence type="ECO:0000313" key="3">
    <source>
        <dbReference type="Proteomes" id="UP000006334"/>
    </source>
</evidence>
<dbReference type="InterPro" id="IPR013424">
    <property type="entry name" value="Ice-binding_C"/>
</dbReference>
<sequence>MELRKHIIKASGAVLLTACAIQPAMSIVMVDDLSYFVRPALRVSAGELIDGITENGATEVKLSQGVAGYSESTVNLSEGTVKMYSSEFGTTLDGLQTFGSFGERVTIKNGAGSNWDVGFDIEGFLDVFAGAPLIPGVDSSPGIFYDVGIAVYPAGEVSWNNFVPGFNDSSPILYEYSSAFDPIDADAESSFYDLFTSVSGSVEIASDYEVYDIFAYTNMIVSTEYGDGLESYDANFLNTASFNMSFANGVEAYSSSGEFMGLAKLPADDEGPNQIPEPESLLLFGSGIALLFTRRKLKHQLSA</sequence>
<feature type="domain" description="Ice-binding protein C-terminal" evidence="1">
    <location>
        <begin position="274"/>
        <end position="296"/>
    </location>
</feature>
<dbReference type="EMBL" id="BAEN01000014">
    <property type="protein sequence ID" value="GAC13023.1"/>
    <property type="molecule type" value="Genomic_DNA"/>
</dbReference>
<reference evidence="2 3" key="1">
    <citation type="journal article" date="2017" name="Antonie Van Leeuwenhoek">
        <title>Rhizobium rhizosphaerae sp. nov., a novel species isolated from rice rhizosphere.</title>
        <authorList>
            <person name="Zhao J.J."/>
            <person name="Zhang J."/>
            <person name="Zhang R.J."/>
            <person name="Zhang C.W."/>
            <person name="Yin H.Q."/>
            <person name="Zhang X.X."/>
        </authorList>
    </citation>
    <scope>NUCLEOTIDE SEQUENCE [LARGE SCALE GENOMIC DNA]</scope>
    <source>
        <strain evidence="2 3">E3</strain>
    </source>
</reference>
<name>K6Y8P2_9ALTE</name>
<gene>
    <name evidence="2" type="ORF">GLIP_0376</name>
</gene>
<dbReference type="eggNOG" id="ENOG50327VY">
    <property type="taxonomic scope" value="Bacteria"/>
</dbReference>
<accession>K6Y8P2</accession>
<protein>
    <recommendedName>
        <fullName evidence="1">Ice-binding protein C-terminal domain-containing protein</fullName>
    </recommendedName>
</protein>